<accession>A0A1Y5F6T0</accession>
<comment type="caution">
    <text evidence="1">The sequence shown here is derived from an EMBL/GenBank/DDBJ whole genome shotgun (WGS) entry which is preliminary data.</text>
</comment>
<dbReference type="AlphaFoldDB" id="A0A1Y5F6T0"/>
<reference evidence="2" key="1">
    <citation type="journal article" date="2017" name="Proc. Natl. Acad. Sci. U.S.A.">
        <title>Simulation of Deepwater Horizon oil plume reveals substrate specialization within a complex community of hydrocarbon-degraders.</title>
        <authorList>
            <person name="Hu P."/>
            <person name="Dubinsky E.A."/>
            <person name="Probst A.J."/>
            <person name="Wang J."/>
            <person name="Sieber C.M.K."/>
            <person name="Tom L.M."/>
            <person name="Gardinali P."/>
            <person name="Banfield J.F."/>
            <person name="Atlas R.M."/>
            <person name="Andersen G.L."/>
        </authorList>
    </citation>
    <scope>NUCLEOTIDE SEQUENCE [LARGE SCALE GENOMIC DNA]</scope>
</reference>
<gene>
    <name evidence="1" type="ORF">A9Q84_09630</name>
</gene>
<dbReference type="EMBL" id="MAAO01000006">
    <property type="protein sequence ID" value="OUR96597.1"/>
    <property type="molecule type" value="Genomic_DNA"/>
</dbReference>
<dbReference type="Proteomes" id="UP000196531">
    <property type="component" value="Unassembled WGS sequence"/>
</dbReference>
<organism evidence="1 2">
    <name type="scientific">Halobacteriovorax marinus</name>
    <dbReference type="NCBI Taxonomy" id="97084"/>
    <lineage>
        <taxon>Bacteria</taxon>
        <taxon>Pseudomonadati</taxon>
        <taxon>Bdellovibrionota</taxon>
        <taxon>Bacteriovoracia</taxon>
        <taxon>Bacteriovoracales</taxon>
        <taxon>Halobacteriovoraceae</taxon>
        <taxon>Halobacteriovorax</taxon>
    </lineage>
</organism>
<evidence type="ECO:0008006" key="3">
    <source>
        <dbReference type="Google" id="ProtNLM"/>
    </source>
</evidence>
<sequence>MGNSTAINISFILLNYNLSMTNIFHHDTIMILSNNELVQDRLAYELSNNDGEVIQAYSLHELEKRINENPILTLVIYLDSLNPKIFDLDLYREYSDQFSIIIINCLGKECPFIQLEEIPFLTIIDEQEEEMVYDINLFLDGLYGYDQAA</sequence>
<protein>
    <recommendedName>
        <fullName evidence="3">Response regulatory domain-containing protein</fullName>
    </recommendedName>
</protein>
<proteinExistence type="predicted"/>
<name>A0A1Y5F6T0_9BACT</name>
<evidence type="ECO:0000313" key="2">
    <source>
        <dbReference type="Proteomes" id="UP000196531"/>
    </source>
</evidence>
<evidence type="ECO:0000313" key="1">
    <source>
        <dbReference type="EMBL" id="OUR96597.1"/>
    </source>
</evidence>